<name>A0A3P6T402_CYLGO</name>
<accession>A0A3P6T402</accession>
<sequence length="68" mass="7252">MQVPNLESLILLYQDSNGVNPTKIDKNGVATLTSSKVVDNDMTPCEKPAAPMASIEEEMTISQITAAS</sequence>
<dbReference type="OrthoDB" id="5859304at2759"/>
<keyword evidence="2" id="KW-1185">Reference proteome</keyword>
<evidence type="ECO:0000313" key="1">
    <source>
        <dbReference type="EMBL" id="VDK59941.1"/>
    </source>
</evidence>
<protein>
    <submittedName>
        <fullName evidence="1">Uncharacterized protein</fullName>
    </submittedName>
</protein>
<reference evidence="1 2" key="1">
    <citation type="submission" date="2018-11" db="EMBL/GenBank/DDBJ databases">
        <authorList>
            <consortium name="Pathogen Informatics"/>
        </authorList>
    </citation>
    <scope>NUCLEOTIDE SEQUENCE [LARGE SCALE GENOMIC DNA]</scope>
</reference>
<dbReference type="AlphaFoldDB" id="A0A3P6T402"/>
<evidence type="ECO:0000313" key="2">
    <source>
        <dbReference type="Proteomes" id="UP000271889"/>
    </source>
</evidence>
<gene>
    <name evidence="1" type="ORF">CGOC_LOCUS4841</name>
</gene>
<proteinExistence type="predicted"/>
<dbReference type="EMBL" id="UYRV01013905">
    <property type="protein sequence ID" value="VDK59941.1"/>
    <property type="molecule type" value="Genomic_DNA"/>
</dbReference>
<organism evidence="1 2">
    <name type="scientific">Cylicostephanus goldi</name>
    <name type="common">Nematode worm</name>
    <dbReference type="NCBI Taxonomy" id="71465"/>
    <lineage>
        <taxon>Eukaryota</taxon>
        <taxon>Metazoa</taxon>
        <taxon>Ecdysozoa</taxon>
        <taxon>Nematoda</taxon>
        <taxon>Chromadorea</taxon>
        <taxon>Rhabditida</taxon>
        <taxon>Rhabditina</taxon>
        <taxon>Rhabditomorpha</taxon>
        <taxon>Strongyloidea</taxon>
        <taxon>Strongylidae</taxon>
        <taxon>Cylicostephanus</taxon>
    </lineage>
</organism>
<dbReference type="Proteomes" id="UP000271889">
    <property type="component" value="Unassembled WGS sequence"/>
</dbReference>